<dbReference type="EMBL" id="JAGIOF010000001">
    <property type="protein sequence ID" value="MBP2385794.1"/>
    <property type="molecule type" value="Genomic_DNA"/>
</dbReference>
<evidence type="ECO:0000256" key="2">
    <source>
        <dbReference type="SAM" id="MobiDB-lite"/>
    </source>
</evidence>
<evidence type="ECO:0000256" key="1">
    <source>
        <dbReference type="SAM" id="Coils"/>
    </source>
</evidence>
<name>A0ABS4XDR6_9MICC</name>
<organism evidence="4 5">
    <name type="scientific">Paeniglutamicibacter kerguelensis</name>
    <dbReference type="NCBI Taxonomy" id="254788"/>
    <lineage>
        <taxon>Bacteria</taxon>
        <taxon>Bacillati</taxon>
        <taxon>Actinomycetota</taxon>
        <taxon>Actinomycetes</taxon>
        <taxon>Micrococcales</taxon>
        <taxon>Micrococcaceae</taxon>
        <taxon>Paeniglutamicibacter</taxon>
    </lineage>
</organism>
<dbReference type="Pfam" id="PF10935">
    <property type="entry name" value="DUF2637"/>
    <property type="match status" value="1"/>
</dbReference>
<accession>A0ABS4XDR6</accession>
<gene>
    <name evidence="4" type="ORF">JOF47_001305</name>
</gene>
<sequence>MNEKIPNEPHKAVLRTAVAATVLIAVGAFVLSFDALTDLAGRSGINANLAWIWPIIVDGMIVASTVAIVALNGHSRRAMIYPWSLLFFGAIVSTAANSVHAILTVSAQQSDIPPVVSALVAAMPPVVLLAITHLTVHMYQKKAEAAELRAAAEYDEEAAESEKYGLAYDDGFQAAMADAQAAEAERLEAARQKAADDVARARVEGKLEGSKAAAQASTKPGTPPAVIPANSNGAPAKNNSQGAKNGKVQVLTPAKNGASPLYDEVAQSIDSKN</sequence>
<feature type="transmembrane region" description="Helical" evidence="3">
    <location>
        <begin position="51"/>
        <end position="71"/>
    </location>
</feature>
<dbReference type="InterPro" id="IPR021235">
    <property type="entry name" value="DUF2637"/>
</dbReference>
<keyword evidence="3" id="KW-0812">Transmembrane</keyword>
<feature type="region of interest" description="Disordered" evidence="2">
    <location>
        <begin position="206"/>
        <end position="273"/>
    </location>
</feature>
<keyword evidence="3" id="KW-1133">Transmembrane helix</keyword>
<evidence type="ECO:0000313" key="5">
    <source>
        <dbReference type="Proteomes" id="UP001296993"/>
    </source>
</evidence>
<feature type="transmembrane region" description="Helical" evidence="3">
    <location>
        <begin position="12"/>
        <end position="31"/>
    </location>
</feature>
<feature type="transmembrane region" description="Helical" evidence="3">
    <location>
        <begin position="83"/>
        <end position="103"/>
    </location>
</feature>
<dbReference type="Proteomes" id="UP001296993">
    <property type="component" value="Unassembled WGS sequence"/>
</dbReference>
<feature type="coiled-coil region" evidence="1">
    <location>
        <begin position="177"/>
        <end position="204"/>
    </location>
</feature>
<feature type="compositionally biased region" description="Polar residues" evidence="2">
    <location>
        <begin position="229"/>
        <end position="243"/>
    </location>
</feature>
<evidence type="ECO:0000256" key="3">
    <source>
        <dbReference type="SAM" id="Phobius"/>
    </source>
</evidence>
<keyword evidence="1" id="KW-0175">Coiled coil</keyword>
<keyword evidence="5" id="KW-1185">Reference proteome</keyword>
<feature type="transmembrane region" description="Helical" evidence="3">
    <location>
        <begin position="115"/>
        <end position="136"/>
    </location>
</feature>
<reference evidence="4 5" key="1">
    <citation type="submission" date="2021-03" db="EMBL/GenBank/DDBJ databases">
        <title>Sequencing the genomes of 1000 actinobacteria strains.</title>
        <authorList>
            <person name="Klenk H.-P."/>
        </authorList>
    </citation>
    <scope>NUCLEOTIDE SEQUENCE [LARGE SCALE GENOMIC DNA]</scope>
    <source>
        <strain evidence="4 5">DSM 15797</strain>
    </source>
</reference>
<evidence type="ECO:0008006" key="6">
    <source>
        <dbReference type="Google" id="ProtNLM"/>
    </source>
</evidence>
<keyword evidence="3" id="KW-0472">Membrane</keyword>
<protein>
    <recommendedName>
        <fullName evidence="6">DUF2637 domain-containing protein</fullName>
    </recommendedName>
</protein>
<dbReference type="RefSeq" id="WP_209996725.1">
    <property type="nucleotide sequence ID" value="NZ_BAAAJY010000003.1"/>
</dbReference>
<evidence type="ECO:0000313" key="4">
    <source>
        <dbReference type="EMBL" id="MBP2385794.1"/>
    </source>
</evidence>
<proteinExistence type="predicted"/>
<comment type="caution">
    <text evidence="4">The sequence shown here is derived from an EMBL/GenBank/DDBJ whole genome shotgun (WGS) entry which is preliminary data.</text>
</comment>